<reference evidence="1" key="1">
    <citation type="journal article" date="2004" name="Nature">
        <title>Genome duplication in the teleost fish Tetraodon nigroviridis reveals the early vertebrate proto-karyotype.</title>
        <authorList>
            <person name="Jaillon O."/>
            <person name="Aury J.-M."/>
            <person name="Brunet F."/>
            <person name="Petit J.-L."/>
            <person name="Stange-Thomann N."/>
            <person name="Mauceli E."/>
            <person name="Bouneau L."/>
            <person name="Fischer C."/>
            <person name="Ozouf-Costaz C."/>
            <person name="Bernot A."/>
            <person name="Nicaud S."/>
            <person name="Jaffe D."/>
            <person name="Fisher S."/>
            <person name="Lutfalla G."/>
            <person name="Dossat C."/>
            <person name="Segurens B."/>
            <person name="Dasilva C."/>
            <person name="Salanoubat M."/>
            <person name="Levy M."/>
            <person name="Boudet N."/>
            <person name="Castellano S."/>
            <person name="Anthouard V."/>
            <person name="Jubin C."/>
            <person name="Castelli V."/>
            <person name="Katinka M."/>
            <person name="Vacherie B."/>
            <person name="Biemont C."/>
            <person name="Skalli Z."/>
            <person name="Cattolico L."/>
            <person name="Poulain J."/>
            <person name="De Berardinis V."/>
            <person name="Cruaud C."/>
            <person name="Duprat S."/>
            <person name="Brottier P."/>
            <person name="Coutanceau J.-P."/>
            <person name="Gouzy J."/>
            <person name="Parra G."/>
            <person name="Lardier G."/>
            <person name="Chapple C."/>
            <person name="McKernan K.J."/>
            <person name="McEwan P."/>
            <person name="Bosak S."/>
            <person name="Kellis M."/>
            <person name="Volff J.-N."/>
            <person name="Guigo R."/>
            <person name="Zody M.C."/>
            <person name="Mesirov J."/>
            <person name="Lindblad-Toh K."/>
            <person name="Birren B."/>
            <person name="Nusbaum C."/>
            <person name="Kahn D."/>
            <person name="Robinson-Rechavi M."/>
            <person name="Laudet V."/>
            <person name="Schachter V."/>
            <person name="Quetier F."/>
            <person name="Saurin W."/>
            <person name="Scarpelli C."/>
            <person name="Wincker P."/>
            <person name="Lander E.S."/>
            <person name="Weissenbach J."/>
            <person name="Roest Crollius H."/>
        </authorList>
    </citation>
    <scope>NUCLEOTIDE SEQUENCE [LARGE SCALE GENOMIC DNA]</scope>
</reference>
<dbReference type="EMBL" id="CAAE01014718">
    <property type="protein sequence ID" value="CAG03490.1"/>
    <property type="molecule type" value="Genomic_DNA"/>
</dbReference>
<proteinExistence type="predicted"/>
<comment type="caution">
    <text evidence="1">The sequence shown here is derived from an EMBL/GenBank/DDBJ whole genome shotgun (WGS) entry which is preliminary data.</text>
</comment>
<dbReference type="KEGG" id="tng:GSTEN00022918G001"/>
<name>Q4S792_TETNG</name>
<evidence type="ECO:0000313" key="1">
    <source>
        <dbReference type="EMBL" id="CAG03490.1"/>
    </source>
</evidence>
<gene>
    <name evidence="1" type="ORF">GSTENG00022918001</name>
</gene>
<dbReference type="AlphaFoldDB" id="Q4S792"/>
<reference evidence="1" key="2">
    <citation type="submission" date="2004-02" db="EMBL/GenBank/DDBJ databases">
        <authorList>
            <consortium name="Genoscope"/>
            <consortium name="Whitehead Institute Centre for Genome Research"/>
        </authorList>
    </citation>
    <scope>NUCLEOTIDE SEQUENCE</scope>
</reference>
<organism evidence="1">
    <name type="scientific">Tetraodon nigroviridis</name>
    <name type="common">Spotted green pufferfish</name>
    <name type="synonym">Chelonodon nigroviridis</name>
    <dbReference type="NCBI Taxonomy" id="99883"/>
    <lineage>
        <taxon>Eukaryota</taxon>
        <taxon>Metazoa</taxon>
        <taxon>Chordata</taxon>
        <taxon>Craniata</taxon>
        <taxon>Vertebrata</taxon>
        <taxon>Euteleostomi</taxon>
        <taxon>Actinopterygii</taxon>
        <taxon>Neopterygii</taxon>
        <taxon>Teleostei</taxon>
        <taxon>Neoteleostei</taxon>
        <taxon>Acanthomorphata</taxon>
        <taxon>Eupercaria</taxon>
        <taxon>Tetraodontiformes</taxon>
        <taxon>Tetradontoidea</taxon>
        <taxon>Tetraodontidae</taxon>
        <taxon>Tetraodon</taxon>
    </lineage>
</organism>
<accession>Q4S792</accession>
<sequence length="66" mass="7564">MEKSSVRDDYQLKALKVVMISKEFLMRICEGGITSLEVKCSMLKAPNACWHTYHTIKVISRCNQLS</sequence>
<protein>
    <submittedName>
        <fullName evidence="1">(spotted green pufferfish) hypothetical protein</fullName>
    </submittedName>
</protein>